<feature type="transmembrane region" description="Helical" evidence="13">
    <location>
        <begin position="12"/>
        <end position="31"/>
    </location>
</feature>
<dbReference type="InterPro" id="IPR000070">
    <property type="entry name" value="Pectinesterase_cat"/>
</dbReference>
<evidence type="ECO:0000256" key="10">
    <source>
        <dbReference type="ARBA" id="ARBA00057335"/>
    </source>
</evidence>
<dbReference type="FunFam" id="2.160.20.10:FF:000013">
    <property type="entry name" value="Pectinesterase"/>
    <property type="match status" value="1"/>
</dbReference>
<comment type="caution">
    <text evidence="15">The sequence shown here is derived from an EMBL/GenBank/DDBJ whole genome shotgun (WGS) entry which is preliminary data.</text>
</comment>
<dbReference type="GO" id="GO:0042545">
    <property type="term" value="P:cell wall modification"/>
    <property type="evidence" value="ECO:0007669"/>
    <property type="project" value="UniProtKB-UniRule"/>
</dbReference>
<keyword evidence="13" id="KW-0472">Membrane</keyword>
<evidence type="ECO:0000256" key="6">
    <source>
        <dbReference type="ARBA" id="ARBA00022801"/>
    </source>
</evidence>
<keyword evidence="7 12" id="KW-0063">Aspartyl esterase</keyword>
<protein>
    <recommendedName>
        <fullName evidence="4 12">Pectinesterase</fullName>
        <ecNumber evidence="4 12">3.1.1.11</ecNumber>
    </recommendedName>
</protein>
<keyword evidence="8" id="KW-0325">Glycoprotein</keyword>
<evidence type="ECO:0000256" key="12">
    <source>
        <dbReference type="RuleBase" id="RU000589"/>
    </source>
</evidence>
<evidence type="ECO:0000313" key="16">
    <source>
        <dbReference type="Proteomes" id="UP001630127"/>
    </source>
</evidence>
<dbReference type="GO" id="GO:0045490">
    <property type="term" value="P:pectin catabolic process"/>
    <property type="evidence" value="ECO:0007669"/>
    <property type="project" value="UniProtKB-UniRule"/>
</dbReference>
<keyword evidence="13" id="KW-1133">Transmembrane helix</keyword>
<dbReference type="InterPro" id="IPR033131">
    <property type="entry name" value="Pectinesterase_Asp_AS"/>
</dbReference>
<evidence type="ECO:0000256" key="7">
    <source>
        <dbReference type="ARBA" id="ARBA00023085"/>
    </source>
</evidence>
<dbReference type="PANTHER" id="PTHR31321">
    <property type="entry name" value="ACYL-COA THIOESTER HYDROLASE YBHC-RELATED"/>
    <property type="match status" value="1"/>
</dbReference>
<gene>
    <name evidence="15" type="ORF">ACH5RR_033556</name>
</gene>
<evidence type="ECO:0000256" key="1">
    <source>
        <dbReference type="ARBA" id="ARBA00004613"/>
    </source>
</evidence>
<dbReference type="GO" id="GO:0030599">
    <property type="term" value="F:pectinesterase activity"/>
    <property type="evidence" value="ECO:0007669"/>
    <property type="project" value="UniProtKB-UniRule"/>
</dbReference>
<accession>A0ABD2YNF4</accession>
<evidence type="ECO:0000256" key="3">
    <source>
        <dbReference type="ARBA" id="ARBA00008891"/>
    </source>
</evidence>
<dbReference type="PROSITE" id="PS00503">
    <property type="entry name" value="PECTINESTERASE_2"/>
    <property type="match status" value="1"/>
</dbReference>
<dbReference type="SUPFAM" id="SSF51126">
    <property type="entry name" value="Pectin lyase-like"/>
    <property type="match status" value="1"/>
</dbReference>
<keyword evidence="13" id="KW-0812">Transmembrane</keyword>
<keyword evidence="6 12" id="KW-0378">Hydrolase</keyword>
<feature type="domain" description="Pectinesterase catalytic" evidence="14">
    <location>
        <begin position="59"/>
        <end position="345"/>
    </location>
</feature>
<evidence type="ECO:0000313" key="15">
    <source>
        <dbReference type="EMBL" id="KAL3508174.1"/>
    </source>
</evidence>
<dbReference type="PANTHER" id="PTHR31321:SF98">
    <property type="entry name" value="PECTINESTERASE 67-RELATED"/>
    <property type="match status" value="1"/>
</dbReference>
<keyword evidence="5" id="KW-0964">Secreted</keyword>
<evidence type="ECO:0000256" key="8">
    <source>
        <dbReference type="ARBA" id="ARBA00023180"/>
    </source>
</evidence>
<dbReference type="EMBL" id="JBJUIK010000013">
    <property type="protein sequence ID" value="KAL3508174.1"/>
    <property type="molecule type" value="Genomic_DNA"/>
</dbReference>
<dbReference type="EC" id="3.1.1.11" evidence="4 12"/>
<evidence type="ECO:0000256" key="9">
    <source>
        <dbReference type="ARBA" id="ARBA00047928"/>
    </source>
</evidence>
<evidence type="ECO:0000256" key="2">
    <source>
        <dbReference type="ARBA" id="ARBA00005184"/>
    </source>
</evidence>
<feature type="active site" evidence="11">
    <location>
        <position position="209"/>
    </location>
</feature>
<evidence type="ECO:0000256" key="11">
    <source>
        <dbReference type="PROSITE-ProRule" id="PRU10040"/>
    </source>
</evidence>
<organism evidence="15 16">
    <name type="scientific">Cinchona calisaya</name>
    <dbReference type="NCBI Taxonomy" id="153742"/>
    <lineage>
        <taxon>Eukaryota</taxon>
        <taxon>Viridiplantae</taxon>
        <taxon>Streptophyta</taxon>
        <taxon>Embryophyta</taxon>
        <taxon>Tracheophyta</taxon>
        <taxon>Spermatophyta</taxon>
        <taxon>Magnoliopsida</taxon>
        <taxon>eudicotyledons</taxon>
        <taxon>Gunneridae</taxon>
        <taxon>Pentapetalae</taxon>
        <taxon>asterids</taxon>
        <taxon>lamiids</taxon>
        <taxon>Gentianales</taxon>
        <taxon>Rubiaceae</taxon>
        <taxon>Cinchonoideae</taxon>
        <taxon>Cinchoneae</taxon>
        <taxon>Cinchona</taxon>
    </lineage>
</organism>
<comment type="subcellular location">
    <subcellularLocation>
        <location evidence="1">Secreted</location>
    </subcellularLocation>
</comment>
<name>A0ABD2YNF4_9GENT</name>
<keyword evidence="16" id="KW-1185">Reference proteome</keyword>
<dbReference type="GO" id="GO:0005576">
    <property type="term" value="C:extracellular region"/>
    <property type="evidence" value="ECO:0007669"/>
    <property type="project" value="UniProtKB-SubCell"/>
</dbReference>
<comment type="catalytic activity">
    <reaction evidence="9 12">
        <text>[(1-&gt;4)-alpha-D-galacturonosyl methyl ester](n) + n H2O = [(1-&gt;4)-alpha-D-galacturonosyl](n) + n methanol + n H(+)</text>
        <dbReference type="Rhea" id="RHEA:22380"/>
        <dbReference type="Rhea" id="RHEA-COMP:14570"/>
        <dbReference type="Rhea" id="RHEA-COMP:14573"/>
        <dbReference type="ChEBI" id="CHEBI:15377"/>
        <dbReference type="ChEBI" id="CHEBI:15378"/>
        <dbReference type="ChEBI" id="CHEBI:17790"/>
        <dbReference type="ChEBI" id="CHEBI:140522"/>
        <dbReference type="ChEBI" id="CHEBI:140523"/>
        <dbReference type="EC" id="3.1.1.11"/>
    </reaction>
</comment>
<evidence type="ECO:0000256" key="4">
    <source>
        <dbReference type="ARBA" id="ARBA00013229"/>
    </source>
</evidence>
<reference evidence="15 16" key="1">
    <citation type="submission" date="2024-11" db="EMBL/GenBank/DDBJ databases">
        <title>A near-complete genome assembly of Cinchona calisaya.</title>
        <authorList>
            <person name="Lian D.C."/>
            <person name="Zhao X.W."/>
            <person name="Wei L."/>
        </authorList>
    </citation>
    <scope>NUCLEOTIDE SEQUENCE [LARGE SCALE GENOMIC DNA]</scope>
    <source>
        <tissue evidence="15">Nenye</tissue>
    </source>
</reference>
<comment type="pathway">
    <text evidence="2 12">Glycan metabolism; pectin degradation; 2-dehydro-3-deoxy-D-gluconate from pectin: step 1/5.</text>
</comment>
<dbReference type="Pfam" id="PF01095">
    <property type="entry name" value="Pectinesterase"/>
    <property type="match status" value="1"/>
</dbReference>
<evidence type="ECO:0000259" key="14">
    <source>
        <dbReference type="Pfam" id="PF01095"/>
    </source>
</evidence>
<dbReference type="AlphaFoldDB" id="A0ABD2YNF4"/>
<evidence type="ECO:0000256" key="5">
    <source>
        <dbReference type="ARBA" id="ARBA00022525"/>
    </source>
</evidence>
<proteinExistence type="inferred from homology"/>
<dbReference type="InterPro" id="IPR012334">
    <property type="entry name" value="Pectin_lyas_fold"/>
</dbReference>
<comment type="similarity">
    <text evidence="3">Belongs to the pectinesterase family.</text>
</comment>
<dbReference type="Proteomes" id="UP001630127">
    <property type="component" value="Unassembled WGS sequence"/>
</dbReference>
<evidence type="ECO:0000256" key="13">
    <source>
        <dbReference type="SAM" id="Phobius"/>
    </source>
</evidence>
<comment type="function">
    <text evidence="10">Acts in the modification of cell walls via demethylesterification of cell wall pectin.</text>
</comment>
<sequence length="353" mass="39349">MPSSSSYTNPLTLIQAINVAFAHFLVMSILISNVVHCSSDKNVIDSQILTEKIGTNRTIIVDSNGQGDFKTVQEAIDAVPEGNSNWIIIHLRKGVYREKVHIPRNKPFIFLRGNGKGRTSIVWSESSVDNYQSATFIVEAQNFVAFGISFKNEAPTGIAYTSHKQSVAAFVGADKVAFYHCAFFSTHNTLFDYKGRHYYDNCYIQGSIDFIFGRGQSMFHNCEIFVVGDKRIEIHGSITAHGRRSAGENGGFVFVNGKVYGIGGLYLGRAKAPFSRVVFANTYFSRTIVPQGWTNWSYAGSPDHVYHAEYNCHGPGAATKDRAKWSKQLNDKEVAPFLSIDYINGKQWLPAWL</sequence>
<dbReference type="InterPro" id="IPR011050">
    <property type="entry name" value="Pectin_lyase_fold/virulence"/>
</dbReference>
<dbReference type="Gene3D" id="2.160.20.10">
    <property type="entry name" value="Single-stranded right-handed beta-helix, Pectin lyase-like"/>
    <property type="match status" value="1"/>
</dbReference>